<feature type="compositionally biased region" description="Polar residues" evidence="1">
    <location>
        <begin position="1"/>
        <end position="20"/>
    </location>
</feature>
<accession>A0A9P0D2H1</accession>
<sequence length="135" mass="15723">MCNSNIDQIKNTNNESQTEPNDILQDRNKNKKMYNDVDIELIKMPKIYKKKGRPKESDLTSIGIKKRRKIKVVAFSNLSIKKKQEKILSWILREEEAAYYVIQNGDKVEDCHIENNPEKVSNVVLDPNVDLSFLD</sequence>
<gene>
    <name evidence="2" type="ORF">PSYICH_LOCUS10618</name>
</gene>
<protein>
    <submittedName>
        <fullName evidence="2">Uncharacterized protein</fullName>
    </submittedName>
</protein>
<organism evidence="2 3">
    <name type="scientific">Psylliodes chrysocephalus</name>
    <dbReference type="NCBI Taxonomy" id="3402493"/>
    <lineage>
        <taxon>Eukaryota</taxon>
        <taxon>Metazoa</taxon>
        <taxon>Ecdysozoa</taxon>
        <taxon>Arthropoda</taxon>
        <taxon>Hexapoda</taxon>
        <taxon>Insecta</taxon>
        <taxon>Pterygota</taxon>
        <taxon>Neoptera</taxon>
        <taxon>Endopterygota</taxon>
        <taxon>Coleoptera</taxon>
        <taxon>Polyphaga</taxon>
        <taxon>Cucujiformia</taxon>
        <taxon>Chrysomeloidea</taxon>
        <taxon>Chrysomelidae</taxon>
        <taxon>Galerucinae</taxon>
        <taxon>Alticini</taxon>
        <taxon>Psylliodes</taxon>
    </lineage>
</organism>
<evidence type="ECO:0000313" key="2">
    <source>
        <dbReference type="EMBL" id="CAH1110125.1"/>
    </source>
</evidence>
<keyword evidence="3" id="KW-1185">Reference proteome</keyword>
<dbReference type="EMBL" id="OV651816">
    <property type="protein sequence ID" value="CAH1110125.1"/>
    <property type="molecule type" value="Genomic_DNA"/>
</dbReference>
<dbReference type="Proteomes" id="UP001153636">
    <property type="component" value="Chromosome 4"/>
</dbReference>
<evidence type="ECO:0000256" key="1">
    <source>
        <dbReference type="SAM" id="MobiDB-lite"/>
    </source>
</evidence>
<proteinExistence type="predicted"/>
<dbReference type="AlphaFoldDB" id="A0A9P0D2H1"/>
<evidence type="ECO:0000313" key="3">
    <source>
        <dbReference type="Proteomes" id="UP001153636"/>
    </source>
</evidence>
<name>A0A9P0D2H1_9CUCU</name>
<dbReference type="OrthoDB" id="6718321at2759"/>
<reference evidence="2" key="1">
    <citation type="submission" date="2022-01" db="EMBL/GenBank/DDBJ databases">
        <authorList>
            <person name="King R."/>
        </authorList>
    </citation>
    <scope>NUCLEOTIDE SEQUENCE</scope>
</reference>
<feature type="region of interest" description="Disordered" evidence="1">
    <location>
        <begin position="1"/>
        <end position="30"/>
    </location>
</feature>